<dbReference type="SUPFAM" id="SSF51412">
    <property type="entry name" value="Inosine monophosphate dehydrogenase (IMPDH)"/>
    <property type="match status" value="1"/>
</dbReference>
<evidence type="ECO:0000313" key="13">
    <source>
        <dbReference type="Proteomes" id="UP000075320"/>
    </source>
</evidence>
<dbReference type="InterPro" id="IPR004136">
    <property type="entry name" value="NMO"/>
</dbReference>
<dbReference type="PANTHER" id="PTHR42747:SF3">
    <property type="entry name" value="NITRONATE MONOOXYGENASE-RELATED"/>
    <property type="match status" value="1"/>
</dbReference>
<comment type="caution">
    <text evidence="12">The sequence shown here is derived from an EMBL/GenBank/DDBJ whole genome shotgun (WGS) entry which is preliminary data.</text>
</comment>
<dbReference type="Pfam" id="PF03060">
    <property type="entry name" value="NMO"/>
    <property type="match status" value="1"/>
</dbReference>
<dbReference type="PANTHER" id="PTHR42747">
    <property type="entry name" value="NITRONATE MONOOXYGENASE-RELATED"/>
    <property type="match status" value="1"/>
</dbReference>
<dbReference type="Gene3D" id="3.20.20.70">
    <property type="entry name" value="Aldolase class I"/>
    <property type="match status" value="1"/>
</dbReference>
<keyword evidence="6" id="KW-0547">Nucleotide-binding</keyword>
<dbReference type="InterPro" id="IPR013785">
    <property type="entry name" value="Aldolase_TIM"/>
</dbReference>
<evidence type="ECO:0000256" key="3">
    <source>
        <dbReference type="ARBA" id="ARBA00022575"/>
    </source>
</evidence>
<keyword evidence="13" id="KW-1185">Reference proteome</keyword>
<evidence type="ECO:0000256" key="2">
    <source>
        <dbReference type="ARBA" id="ARBA00009881"/>
    </source>
</evidence>
<keyword evidence="7" id="KW-0560">Oxidoreductase</keyword>
<gene>
    <name evidence="12" type="ORF">AZI86_16475</name>
</gene>
<dbReference type="Proteomes" id="UP000075320">
    <property type="component" value="Unassembled WGS sequence"/>
</dbReference>
<evidence type="ECO:0000256" key="4">
    <source>
        <dbReference type="ARBA" id="ARBA00022630"/>
    </source>
</evidence>
<dbReference type="CDD" id="cd04730">
    <property type="entry name" value="NPD_like"/>
    <property type="match status" value="1"/>
</dbReference>
<evidence type="ECO:0000256" key="9">
    <source>
        <dbReference type="ARBA" id="ARBA00031155"/>
    </source>
</evidence>
<dbReference type="GO" id="GO:0018580">
    <property type="term" value="F:nitronate monooxygenase activity"/>
    <property type="evidence" value="ECO:0007669"/>
    <property type="project" value="InterPro"/>
</dbReference>
<evidence type="ECO:0000256" key="10">
    <source>
        <dbReference type="ARBA" id="ARBA00049401"/>
    </source>
</evidence>
<dbReference type="GO" id="GO:0051213">
    <property type="term" value="F:dioxygenase activity"/>
    <property type="evidence" value="ECO:0007669"/>
    <property type="project" value="UniProtKB-KW"/>
</dbReference>
<evidence type="ECO:0000256" key="8">
    <source>
        <dbReference type="ARBA" id="ARBA00023033"/>
    </source>
</evidence>
<keyword evidence="5" id="KW-0288">FMN</keyword>
<keyword evidence="8" id="KW-0503">Monooxygenase</keyword>
<proteinExistence type="inferred from homology"/>
<evidence type="ECO:0000256" key="5">
    <source>
        <dbReference type="ARBA" id="ARBA00022643"/>
    </source>
</evidence>
<accession>A0A150WH53</accession>
<dbReference type="EMBL" id="LUKE01000005">
    <property type="protein sequence ID" value="KYG62427.1"/>
    <property type="molecule type" value="Genomic_DNA"/>
</dbReference>
<dbReference type="GO" id="GO:0009636">
    <property type="term" value="P:response to toxic substance"/>
    <property type="evidence" value="ECO:0007669"/>
    <property type="project" value="UniProtKB-KW"/>
</dbReference>
<evidence type="ECO:0000256" key="1">
    <source>
        <dbReference type="ARBA" id="ARBA00001917"/>
    </source>
</evidence>
<evidence type="ECO:0000313" key="12">
    <source>
        <dbReference type="EMBL" id="KYG62427.1"/>
    </source>
</evidence>
<organism evidence="12 13">
    <name type="scientific">Bdellovibrio bacteriovorus</name>
    <dbReference type="NCBI Taxonomy" id="959"/>
    <lineage>
        <taxon>Bacteria</taxon>
        <taxon>Pseudomonadati</taxon>
        <taxon>Bdellovibrionota</taxon>
        <taxon>Bdellovibrionia</taxon>
        <taxon>Bdellovibrionales</taxon>
        <taxon>Pseudobdellovibrionaceae</taxon>
        <taxon>Bdellovibrio</taxon>
    </lineage>
</organism>
<comment type="cofactor">
    <cofactor evidence="1">
        <name>FMN</name>
        <dbReference type="ChEBI" id="CHEBI:58210"/>
    </cofactor>
</comment>
<protein>
    <recommendedName>
        <fullName evidence="11">Nitronate monooxygenase</fullName>
    </recommendedName>
    <alternativeName>
        <fullName evidence="9">Propionate 3-nitronate monooxygenase</fullName>
    </alternativeName>
</protein>
<sequence>MASHFLKTEFPIIQAPMAGAQDIQLAIAVAKAGGLGSLPCAMLNPEQIRGEVAKFRAATQKPLNLNFFCHQAPPAVSSKEAAWRKLLEPYYREFKVDPNLKVNSPSRSPFDVTLCALVEELKPEVVSFHFGLPSENLLARVKKVAMVIASATTVAEGVWLEAHGCDAVIAQGLEAGGHRGNFLSDDLGIQMGTFSLVPLLADALKVPVIASGGISDERGAKAAMILGAKAIQVGTSYLFCPEAKISAFHKEKLSEKYAPTALTNLFSGRPARGIVNRLMKDLGAMNSLVPEFPLAGGALAPLKEAAGSSEKGDFSSLWAGQSASLNKPRSAKEITEALGKSALQFSN</sequence>
<evidence type="ECO:0000256" key="6">
    <source>
        <dbReference type="ARBA" id="ARBA00022741"/>
    </source>
</evidence>
<evidence type="ECO:0000256" key="7">
    <source>
        <dbReference type="ARBA" id="ARBA00023002"/>
    </source>
</evidence>
<dbReference type="GO" id="GO:0000166">
    <property type="term" value="F:nucleotide binding"/>
    <property type="evidence" value="ECO:0007669"/>
    <property type="project" value="UniProtKB-KW"/>
</dbReference>
<dbReference type="RefSeq" id="WP_061836388.1">
    <property type="nucleotide sequence ID" value="NZ_LUKE01000005.1"/>
</dbReference>
<keyword evidence="12" id="KW-0223">Dioxygenase</keyword>
<keyword evidence="3" id="KW-0216">Detoxification</keyword>
<dbReference type="FunFam" id="3.20.20.70:FF:000154">
    <property type="entry name" value="Probable nitronate monooxygenase"/>
    <property type="match status" value="1"/>
</dbReference>
<name>A0A150WH53_BDEBC</name>
<comment type="similarity">
    <text evidence="2">Belongs to the nitronate monooxygenase family. NMO class I subfamily.</text>
</comment>
<dbReference type="OrthoDB" id="5295714at2"/>
<evidence type="ECO:0000256" key="11">
    <source>
        <dbReference type="ARBA" id="ARBA00067136"/>
    </source>
</evidence>
<dbReference type="AlphaFoldDB" id="A0A150WH53"/>
<comment type="catalytic activity">
    <reaction evidence="10">
        <text>3 propionate 3-nitronate + 3 O2 + H2O = 3 3-oxopropanoate + 2 nitrate + nitrite + H2O2 + 3 H(+)</text>
        <dbReference type="Rhea" id="RHEA:57332"/>
        <dbReference type="ChEBI" id="CHEBI:15377"/>
        <dbReference type="ChEBI" id="CHEBI:15378"/>
        <dbReference type="ChEBI" id="CHEBI:15379"/>
        <dbReference type="ChEBI" id="CHEBI:16240"/>
        <dbReference type="ChEBI" id="CHEBI:16301"/>
        <dbReference type="ChEBI" id="CHEBI:17632"/>
        <dbReference type="ChEBI" id="CHEBI:33190"/>
        <dbReference type="ChEBI" id="CHEBI:136067"/>
    </reaction>
</comment>
<keyword evidence="4" id="KW-0285">Flavoprotein</keyword>
<reference evidence="12 13" key="1">
    <citation type="submission" date="2016-03" db="EMBL/GenBank/DDBJ databases">
        <authorList>
            <person name="Ploux O."/>
        </authorList>
    </citation>
    <scope>NUCLEOTIDE SEQUENCE [LARGE SCALE GENOMIC DNA]</scope>
    <source>
        <strain evidence="12 13">R0</strain>
    </source>
</reference>